<dbReference type="Gene3D" id="3.40.50.720">
    <property type="entry name" value="NAD(P)-binding Rossmann-like Domain"/>
    <property type="match status" value="1"/>
</dbReference>
<dbReference type="InterPro" id="IPR050177">
    <property type="entry name" value="Lipid_A_modif_metabolic_enz"/>
</dbReference>
<accession>A0A419ESN9</accession>
<dbReference type="Pfam" id="PF01370">
    <property type="entry name" value="Epimerase"/>
    <property type="match status" value="1"/>
</dbReference>
<gene>
    <name evidence="2" type="ORF">C4532_15860</name>
</gene>
<dbReference type="PANTHER" id="PTHR43245:SF23">
    <property type="entry name" value="NAD(P)-BINDING DOMAIN-CONTAINING PROTEIN"/>
    <property type="match status" value="1"/>
</dbReference>
<dbReference type="CDD" id="cd08946">
    <property type="entry name" value="SDR_e"/>
    <property type="match status" value="1"/>
</dbReference>
<dbReference type="PANTHER" id="PTHR43245">
    <property type="entry name" value="BIFUNCTIONAL POLYMYXIN RESISTANCE PROTEIN ARNA"/>
    <property type="match status" value="1"/>
</dbReference>
<dbReference type="AlphaFoldDB" id="A0A419ESN9"/>
<sequence>MILVTGGAGYIGCVLVEELLAKGESVRVYDKLYFGETGLGRLRDKVDLVQGDLRQFDSRVLDGIDSVIHLAGLSNDPTAEFNPKANYEMNTVATGVLAKACKQRGIKRFTFASSCSIYDRGLFSEDLLYDENSPVAPRAAYAVSNYEAERILLDMCDDDFCPVILRQGTVYGFSPRMRYDLVVNTFVKDALIKGILTVFCGGEMWRPLVDVSDTAKAHICCVEAPAEKVRGQIFNLAYKNYRILELAHWVREALKDRIKLDIQVDYSHYKARSYRVSSQKIETVLGFKPIVAVKESVQLMIQKIYDYGYTDFLHPRYYNIEWMTLLYNMEQTLAKIGSVF</sequence>
<name>A0A419ESN9_9BACT</name>
<evidence type="ECO:0000259" key="1">
    <source>
        <dbReference type="Pfam" id="PF01370"/>
    </source>
</evidence>
<proteinExistence type="predicted"/>
<dbReference type="InterPro" id="IPR001509">
    <property type="entry name" value="Epimerase_deHydtase"/>
</dbReference>
<dbReference type="Proteomes" id="UP000285961">
    <property type="component" value="Unassembled WGS sequence"/>
</dbReference>
<protein>
    <submittedName>
        <fullName evidence="2">SDR family oxidoreductase</fullName>
    </submittedName>
</protein>
<dbReference type="SUPFAM" id="SSF51735">
    <property type="entry name" value="NAD(P)-binding Rossmann-fold domains"/>
    <property type="match status" value="1"/>
</dbReference>
<organism evidence="2 3">
    <name type="scientific">Candidatus Abyssobacteria bacterium SURF_17</name>
    <dbReference type="NCBI Taxonomy" id="2093361"/>
    <lineage>
        <taxon>Bacteria</taxon>
        <taxon>Pseudomonadati</taxon>
        <taxon>Candidatus Hydrogenedentota</taxon>
        <taxon>Candidatus Abyssobacteria</taxon>
    </lineage>
</organism>
<evidence type="ECO:0000313" key="3">
    <source>
        <dbReference type="Proteomes" id="UP000285961"/>
    </source>
</evidence>
<reference evidence="2 3" key="1">
    <citation type="journal article" date="2017" name="ISME J.">
        <title>Energy and carbon metabolisms in a deep terrestrial subsurface fluid microbial community.</title>
        <authorList>
            <person name="Momper L."/>
            <person name="Jungbluth S.P."/>
            <person name="Lee M.D."/>
            <person name="Amend J.P."/>
        </authorList>
    </citation>
    <scope>NUCLEOTIDE SEQUENCE [LARGE SCALE GENOMIC DNA]</scope>
    <source>
        <strain evidence="2">SURF_17</strain>
    </source>
</reference>
<dbReference type="InterPro" id="IPR036291">
    <property type="entry name" value="NAD(P)-bd_dom_sf"/>
</dbReference>
<comment type="caution">
    <text evidence="2">The sequence shown here is derived from an EMBL/GenBank/DDBJ whole genome shotgun (WGS) entry which is preliminary data.</text>
</comment>
<evidence type="ECO:0000313" key="2">
    <source>
        <dbReference type="EMBL" id="RJP66619.1"/>
    </source>
</evidence>
<dbReference type="EMBL" id="QZKI01000113">
    <property type="protein sequence ID" value="RJP66619.1"/>
    <property type="molecule type" value="Genomic_DNA"/>
</dbReference>
<feature type="domain" description="NAD-dependent epimerase/dehydratase" evidence="1">
    <location>
        <begin position="2"/>
        <end position="237"/>
    </location>
</feature>